<organism evidence="2 3">
    <name type="scientific">Aquimarina amphilecti</name>
    <dbReference type="NCBI Taxonomy" id="1038014"/>
    <lineage>
        <taxon>Bacteria</taxon>
        <taxon>Pseudomonadati</taxon>
        <taxon>Bacteroidota</taxon>
        <taxon>Flavobacteriia</taxon>
        <taxon>Flavobacteriales</taxon>
        <taxon>Flavobacteriaceae</taxon>
        <taxon>Aquimarina</taxon>
    </lineage>
</organism>
<dbReference type="PANTHER" id="PTHR46825">
    <property type="entry name" value="D-ALANYL-D-ALANINE-CARBOXYPEPTIDASE/ENDOPEPTIDASE AMPH"/>
    <property type="match status" value="1"/>
</dbReference>
<name>A0A1H7NCG4_AQUAM</name>
<evidence type="ECO:0000259" key="1">
    <source>
        <dbReference type="Pfam" id="PF00144"/>
    </source>
</evidence>
<dbReference type="PANTHER" id="PTHR46825:SF15">
    <property type="entry name" value="BETA-LACTAMASE-RELATED DOMAIN-CONTAINING PROTEIN"/>
    <property type="match status" value="1"/>
</dbReference>
<protein>
    <submittedName>
        <fullName evidence="2">Beta-lactamase class C</fullName>
    </submittedName>
</protein>
<sequence>MKKILGLFVSICIIGCTTTTTKTEEKKVVVTDPEPVLQKIDSLSFFLNHYEKFFTTNFNISECPGAAIVIVKDSTVIYKKGFGVKEINTTDSVDVNTVFRIASLSKGVTSVLAGNLVDNNELRWKQNVKKSVNIFSLRDKAQAERLTVNHLLSHTSGLYKYTNSKLIHKGMSLQNIVANFKRNGVVAKEGTEYEYQNAVFSIVEKIMENNTRKSFEELLKERLFMPAGMKNASSSYTDIKKNSNVALPHKWNHYSKKYYLTDLHKNYYNVAAAGGINASISDMAEYLKVLLGNRPDIISKESLTEIFNPVICTSDKDTYVNLWDGVTDSYYAKGWRILDYRNRKVVYHGGNVNQYKTQLMIDPENKIGICVLFNGPNTFNGPVIPTFLNYYDFFTATKKS</sequence>
<accession>A0A1H7NCG4</accession>
<reference evidence="2 3" key="1">
    <citation type="submission" date="2016-10" db="EMBL/GenBank/DDBJ databases">
        <authorList>
            <person name="de Groot N.N."/>
        </authorList>
    </citation>
    <scope>NUCLEOTIDE SEQUENCE [LARGE SCALE GENOMIC DNA]</scope>
    <source>
        <strain evidence="2 3">DSM 25232</strain>
    </source>
</reference>
<proteinExistence type="predicted"/>
<gene>
    <name evidence="2" type="ORF">SAMN04487910_2027</name>
</gene>
<dbReference type="Gene3D" id="3.40.710.10">
    <property type="entry name" value="DD-peptidase/beta-lactamase superfamily"/>
    <property type="match status" value="1"/>
</dbReference>
<dbReference type="AlphaFoldDB" id="A0A1H7NCG4"/>
<dbReference type="RefSeq" id="WP_091407953.1">
    <property type="nucleotide sequence ID" value="NZ_FOAB01000003.1"/>
</dbReference>
<feature type="domain" description="Beta-lactamase-related" evidence="1">
    <location>
        <begin position="63"/>
        <end position="378"/>
    </location>
</feature>
<dbReference type="InterPro" id="IPR050491">
    <property type="entry name" value="AmpC-like"/>
</dbReference>
<dbReference type="OrthoDB" id="1522765at2"/>
<dbReference type="EMBL" id="FOAB01000003">
    <property type="protein sequence ID" value="SEL20969.1"/>
    <property type="molecule type" value="Genomic_DNA"/>
</dbReference>
<dbReference type="Pfam" id="PF00144">
    <property type="entry name" value="Beta-lactamase"/>
    <property type="match status" value="1"/>
</dbReference>
<dbReference type="STRING" id="1038014.SAMN04487910_2027"/>
<dbReference type="Proteomes" id="UP000198521">
    <property type="component" value="Unassembled WGS sequence"/>
</dbReference>
<dbReference type="InterPro" id="IPR001466">
    <property type="entry name" value="Beta-lactam-related"/>
</dbReference>
<evidence type="ECO:0000313" key="3">
    <source>
        <dbReference type="Proteomes" id="UP000198521"/>
    </source>
</evidence>
<dbReference type="InterPro" id="IPR012338">
    <property type="entry name" value="Beta-lactam/transpept-like"/>
</dbReference>
<dbReference type="SUPFAM" id="SSF56601">
    <property type="entry name" value="beta-lactamase/transpeptidase-like"/>
    <property type="match status" value="1"/>
</dbReference>
<evidence type="ECO:0000313" key="2">
    <source>
        <dbReference type="EMBL" id="SEL20969.1"/>
    </source>
</evidence>
<keyword evidence="3" id="KW-1185">Reference proteome</keyword>